<dbReference type="Pfam" id="PF07843">
    <property type="entry name" value="DUF1634"/>
    <property type="match status" value="1"/>
</dbReference>
<proteinExistence type="predicted"/>
<organism evidence="2 3">
    <name type="scientific">Pseudaminobacter salicylatoxidans</name>
    <dbReference type="NCBI Taxonomy" id="93369"/>
    <lineage>
        <taxon>Bacteria</taxon>
        <taxon>Pseudomonadati</taxon>
        <taxon>Pseudomonadota</taxon>
        <taxon>Alphaproteobacteria</taxon>
        <taxon>Hyphomicrobiales</taxon>
        <taxon>Phyllobacteriaceae</taxon>
        <taxon>Pseudaminobacter</taxon>
    </lineage>
</organism>
<evidence type="ECO:0000256" key="1">
    <source>
        <dbReference type="SAM" id="Phobius"/>
    </source>
</evidence>
<keyword evidence="1" id="KW-0472">Membrane</keyword>
<dbReference type="InterPro" id="IPR012861">
    <property type="entry name" value="DUF1634"/>
</dbReference>
<evidence type="ECO:0000313" key="2">
    <source>
        <dbReference type="EMBL" id="PWJ82410.1"/>
    </source>
</evidence>
<gene>
    <name evidence="2" type="ORF">C7441_109179</name>
</gene>
<dbReference type="RefSeq" id="WP_109613413.1">
    <property type="nucleotide sequence ID" value="NZ_QGGG01000009.1"/>
</dbReference>
<protein>
    <submittedName>
        <fullName evidence="2">Uncharacterized protein DUF1634</fullName>
    </submittedName>
</protein>
<evidence type="ECO:0000313" key="3">
    <source>
        <dbReference type="Proteomes" id="UP000245396"/>
    </source>
</evidence>
<keyword evidence="1" id="KW-0812">Transmembrane</keyword>
<dbReference type="EMBL" id="QGGG01000009">
    <property type="protein sequence ID" value="PWJ82410.1"/>
    <property type="molecule type" value="Genomic_DNA"/>
</dbReference>
<accession>A0A316C1H2</accession>
<reference evidence="2 3" key="1">
    <citation type="submission" date="2018-05" db="EMBL/GenBank/DDBJ databases">
        <title>Genomic Encyclopedia of Type Strains, Phase IV (KMG-IV): sequencing the most valuable type-strain genomes for metagenomic binning, comparative biology and taxonomic classification.</title>
        <authorList>
            <person name="Goeker M."/>
        </authorList>
    </citation>
    <scope>NUCLEOTIDE SEQUENCE [LARGE SCALE GENOMIC DNA]</scope>
    <source>
        <strain evidence="2 3">DSM 6986</strain>
    </source>
</reference>
<keyword evidence="3" id="KW-1185">Reference proteome</keyword>
<feature type="transmembrane region" description="Helical" evidence="1">
    <location>
        <begin position="84"/>
        <end position="104"/>
    </location>
</feature>
<dbReference type="AlphaFoldDB" id="A0A316C1H2"/>
<name>A0A316C1H2_PSESE</name>
<dbReference type="Proteomes" id="UP000245396">
    <property type="component" value="Unassembled WGS sequence"/>
</dbReference>
<dbReference type="OrthoDB" id="7067905at2"/>
<dbReference type="STRING" id="1192868.GCA_000304395_03760"/>
<keyword evidence="1" id="KW-1133">Transmembrane helix</keyword>
<sequence>MSESVENERLGRVLAALLRYGTWAASTLIAIGMLSGAASRISGTADVGTLGYGLMKTGVAVLIMLPVARVLVLFGIFLCRRDLAYALISACVLAILGFGVWIGMHS</sequence>
<feature type="transmembrane region" description="Helical" evidence="1">
    <location>
        <begin position="59"/>
        <end position="78"/>
    </location>
</feature>
<feature type="transmembrane region" description="Helical" evidence="1">
    <location>
        <begin position="20"/>
        <end position="38"/>
    </location>
</feature>
<comment type="caution">
    <text evidence="2">The sequence shown here is derived from an EMBL/GenBank/DDBJ whole genome shotgun (WGS) entry which is preliminary data.</text>
</comment>